<reference evidence="1" key="1">
    <citation type="journal article" date="2014" name="Int. J. Syst. Evol. Microbiol.">
        <title>Complete genome sequence of Corynebacterium casei LMG S-19264T (=DSM 44701T), isolated from a smear-ripened cheese.</title>
        <authorList>
            <consortium name="US DOE Joint Genome Institute (JGI-PGF)"/>
            <person name="Walter F."/>
            <person name="Albersmeier A."/>
            <person name="Kalinowski J."/>
            <person name="Ruckert C."/>
        </authorList>
    </citation>
    <scope>NUCLEOTIDE SEQUENCE</scope>
    <source>
        <strain evidence="1">CGMCC 1.10749</strain>
    </source>
</reference>
<proteinExistence type="predicted"/>
<dbReference type="AlphaFoldDB" id="A0A8H9FU67"/>
<comment type="caution">
    <text evidence="1">The sequence shown here is derived from an EMBL/GenBank/DDBJ whole genome shotgun (WGS) entry which is preliminary data.</text>
</comment>
<organism evidence="1 2">
    <name type="scientific">Knoellia flava</name>
    <dbReference type="NCBI Taxonomy" id="913969"/>
    <lineage>
        <taxon>Bacteria</taxon>
        <taxon>Bacillati</taxon>
        <taxon>Actinomycetota</taxon>
        <taxon>Actinomycetes</taxon>
        <taxon>Micrococcales</taxon>
        <taxon>Intrasporangiaceae</taxon>
        <taxon>Knoellia</taxon>
    </lineage>
</organism>
<accession>A0A8H9FU67</accession>
<dbReference type="EMBL" id="BMEA01000002">
    <property type="protein sequence ID" value="GGB81914.1"/>
    <property type="molecule type" value="Genomic_DNA"/>
</dbReference>
<evidence type="ECO:0000313" key="2">
    <source>
        <dbReference type="Proteomes" id="UP000628079"/>
    </source>
</evidence>
<evidence type="ECO:0000313" key="1">
    <source>
        <dbReference type="EMBL" id="GGB81914.1"/>
    </source>
</evidence>
<gene>
    <name evidence="1" type="ORF">GCM10011314_21930</name>
</gene>
<reference evidence="1" key="2">
    <citation type="submission" date="2020-09" db="EMBL/GenBank/DDBJ databases">
        <authorList>
            <person name="Sun Q."/>
            <person name="Zhou Y."/>
        </authorList>
    </citation>
    <scope>NUCLEOTIDE SEQUENCE</scope>
    <source>
        <strain evidence="1">CGMCC 1.10749</strain>
    </source>
</reference>
<dbReference type="Proteomes" id="UP000628079">
    <property type="component" value="Unassembled WGS sequence"/>
</dbReference>
<name>A0A8H9FU67_9MICO</name>
<protein>
    <submittedName>
        <fullName evidence="1">Uncharacterized protein</fullName>
    </submittedName>
</protein>
<sequence length="67" mass="7668">MLPERPSRPGGREGRCDPTLLETWGLYPSERSRTISQPQFNRIPDWPHAHARKAHVYSQPKGVSFPS</sequence>